<dbReference type="PROSITE" id="PS51435">
    <property type="entry name" value="AP_NUCLEASE_F1_4"/>
    <property type="match status" value="1"/>
</dbReference>
<dbReference type="FunFam" id="3.60.10.10:FF:000042">
    <property type="entry name" value="DNA-(apurinic or apyrimidinic site) lyase"/>
    <property type="match status" value="1"/>
</dbReference>
<evidence type="ECO:0000256" key="10">
    <source>
        <dbReference type="PIRSR" id="PIRSR604808-1"/>
    </source>
</evidence>
<evidence type="ECO:0000313" key="17">
    <source>
        <dbReference type="Proteomes" id="UP001417504"/>
    </source>
</evidence>
<keyword evidence="8 11" id="KW-0460">Magnesium</keyword>
<evidence type="ECO:0000256" key="8">
    <source>
        <dbReference type="ARBA" id="ARBA00022842"/>
    </source>
</evidence>
<dbReference type="PROSITE" id="PS51999">
    <property type="entry name" value="ZF_GRF"/>
    <property type="match status" value="1"/>
</dbReference>
<evidence type="ECO:0000256" key="5">
    <source>
        <dbReference type="ARBA" id="ARBA00022771"/>
    </source>
</evidence>
<evidence type="ECO:0000256" key="7">
    <source>
        <dbReference type="ARBA" id="ARBA00022833"/>
    </source>
</evidence>
<accession>A0AAP0P5Z0</accession>
<dbReference type="InterPro" id="IPR005135">
    <property type="entry name" value="Endo/exonuclease/phosphatase"/>
</dbReference>
<evidence type="ECO:0000259" key="15">
    <source>
        <dbReference type="PROSITE" id="PS51999"/>
    </source>
</evidence>
<dbReference type="GO" id="GO:0008270">
    <property type="term" value="F:zinc ion binding"/>
    <property type="evidence" value="ECO:0007669"/>
    <property type="project" value="UniProtKB-KW"/>
</dbReference>
<feature type="binding site" evidence="11">
    <location>
        <position position="199"/>
    </location>
    <ligand>
        <name>Mg(2+)</name>
        <dbReference type="ChEBI" id="CHEBI:18420"/>
        <label>1</label>
    </ligand>
</feature>
<keyword evidence="7" id="KW-0862">Zinc</keyword>
<proteinExistence type="inferred from homology"/>
<dbReference type="GO" id="GO:0008081">
    <property type="term" value="F:phosphoric diester hydrolase activity"/>
    <property type="evidence" value="ECO:0007669"/>
    <property type="project" value="TreeGrafter"/>
</dbReference>
<comment type="caution">
    <text evidence="16">The sequence shown here is derived from an EMBL/GenBank/DDBJ whole genome shotgun (WGS) entry which is preliminary data.</text>
</comment>
<dbReference type="InterPro" id="IPR020848">
    <property type="entry name" value="AP_endonuclease_F1_CS"/>
</dbReference>
<dbReference type="Gene3D" id="3.60.10.10">
    <property type="entry name" value="Endonuclease/exonuclease/phosphatase"/>
    <property type="match status" value="1"/>
</dbReference>
<dbReference type="GO" id="GO:0003906">
    <property type="term" value="F:DNA-(apurinic or apyrimidinic site) endonuclease activity"/>
    <property type="evidence" value="ECO:0007669"/>
    <property type="project" value="TreeGrafter"/>
</dbReference>
<feature type="active site" description="Proton donor/acceptor" evidence="10">
    <location>
        <position position="197"/>
    </location>
</feature>
<dbReference type="EMBL" id="JBBNAE010000004">
    <property type="protein sequence ID" value="KAK9129490.1"/>
    <property type="molecule type" value="Genomic_DNA"/>
</dbReference>
<sequence>MVKIVSYNVNGLRQRISQHGSLLKLLNSLQADIICFQETKLSKEEITADLIMAEGYESFFSCTCTSGKGRTGYSGVATFCRVKSAFSSNEVALPVAAEEGLTGLLEATTSRKDCLPEIPAELKGLEGITDEDLLKVDSEGRCIITDHGHFVLFNIYGPRAAHDDIERVDFKRKFFCVLQKRWESFLRRGKRVSVVGDLNIAPSAIDCCDPSPDFEKNQFREWLRSALVENGGLFFDVFREKHPQRQEAFTCWPVHNGAEEFNYGTRIDHILFSGPCLHRIDDTEGHNFIICHVDDCDILTQFKRWKPENIPRWKGGKSVKLEGSDHAPVFVTLKEMPELPCHNTPSLAARYAPKVRGFQQSIVTLLAKRQAIANAKTNEDSLLVDENMMVENCSGSLKRLSQECHSLSSTSVENSSALNQEHDYAPPNSDTAETAGEDSLGLLANKTIKSQSVHVMNMNKKAKNNSTQRKLGSYFQKKSNPSLETGICGTNITLSQENAKGVGDGASVPIAEQRSPEEIPIGNDVYNNLEVKGDKMIASTKVERDANFSNSGKEKHNDALSEWQRIQQLMRDRSSVPLCKGHSEPCVARVVKKEGPNFGRKFYVCNRGEGPASNPEARCDYFKWADQKSGKKRDSCINFCLGKIKRGNESVILPVRAPDTTAMQRGPCVLANAKSSALFTSGFLEYGEKWLKPLDGIDSS</sequence>
<protein>
    <recommendedName>
        <fullName evidence="3">DNA-(apurinic or apyrimidinic site) endonuclease 2</fullName>
    </recommendedName>
</protein>
<evidence type="ECO:0000256" key="12">
    <source>
        <dbReference type="PIRSR" id="PIRSR604808-3"/>
    </source>
</evidence>
<dbReference type="GO" id="GO:0005634">
    <property type="term" value="C:nucleus"/>
    <property type="evidence" value="ECO:0007669"/>
    <property type="project" value="TreeGrafter"/>
</dbReference>
<dbReference type="PANTHER" id="PTHR22748">
    <property type="entry name" value="AP ENDONUCLEASE"/>
    <property type="match status" value="1"/>
</dbReference>
<evidence type="ECO:0000256" key="2">
    <source>
        <dbReference type="ARBA" id="ARBA00007092"/>
    </source>
</evidence>
<feature type="site" description="Interaction with DNA substrate" evidence="12">
    <location>
        <position position="326"/>
    </location>
</feature>
<dbReference type="Pfam" id="PF06839">
    <property type="entry name" value="Zn_ribbon_GRF"/>
    <property type="match status" value="1"/>
</dbReference>
<dbReference type="Proteomes" id="UP001417504">
    <property type="component" value="Unassembled WGS sequence"/>
</dbReference>
<keyword evidence="4 11" id="KW-0479">Metal-binding</keyword>
<evidence type="ECO:0000256" key="9">
    <source>
        <dbReference type="ARBA" id="ARBA00023242"/>
    </source>
</evidence>
<organism evidence="16 17">
    <name type="scientific">Stephania japonica</name>
    <dbReference type="NCBI Taxonomy" id="461633"/>
    <lineage>
        <taxon>Eukaryota</taxon>
        <taxon>Viridiplantae</taxon>
        <taxon>Streptophyta</taxon>
        <taxon>Embryophyta</taxon>
        <taxon>Tracheophyta</taxon>
        <taxon>Spermatophyta</taxon>
        <taxon>Magnoliopsida</taxon>
        <taxon>Ranunculales</taxon>
        <taxon>Menispermaceae</taxon>
        <taxon>Menispermoideae</taxon>
        <taxon>Cissampelideae</taxon>
        <taxon>Stephania</taxon>
    </lineage>
</organism>
<keyword evidence="17" id="KW-1185">Reference proteome</keyword>
<feature type="site" description="Important for catalytic activity" evidence="12">
    <location>
        <position position="268"/>
    </location>
</feature>
<keyword evidence="6" id="KW-0378">Hydrolase</keyword>
<dbReference type="AlphaFoldDB" id="A0AAP0P5Z0"/>
<feature type="site" description="Transition state stabilizer" evidence="12">
    <location>
        <position position="199"/>
    </location>
</feature>
<dbReference type="InterPro" id="IPR036691">
    <property type="entry name" value="Endo/exonu/phosph_ase_sf"/>
</dbReference>
<evidence type="ECO:0000256" key="4">
    <source>
        <dbReference type="ARBA" id="ARBA00022723"/>
    </source>
</evidence>
<dbReference type="PANTHER" id="PTHR22748:SF4">
    <property type="entry name" value="DNA-(APURINIC OR APYRIMIDINIC SITE) ENDONUCLEASE 2"/>
    <property type="match status" value="1"/>
</dbReference>
<evidence type="ECO:0000256" key="11">
    <source>
        <dbReference type="PIRSR" id="PIRSR604808-2"/>
    </source>
</evidence>
<feature type="region of interest" description="Disordered" evidence="14">
    <location>
        <begin position="411"/>
        <end position="435"/>
    </location>
</feature>
<evidence type="ECO:0000256" key="13">
    <source>
        <dbReference type="PROSITE-ProRule" id="PRU01343"/>
    </source>
</evidence>
<name>A0AAP0P5Z0_9MAGN</name>
<feature type="active site" evidence="10">
    <location>
        <position position="156"/>
    </location>
</feature>
<reference evidence="16 17" key="1">
    <citation type="submission" date="2024-01" db="EMBL/GenBank/DDBJ databases">
        <title>Genome assemblies of Stephania.</title>
        <authorList>
            <person name="Yang L."/>
        </authorList>
    </citation>
    <scope>NUCLEOTIDE SEQUENCE [LARGE SCALE GENOMIC DNA]</scope>
    <source>
        <strain evidence="16">QJT</strain>
        <tissue evidence="16">Leaf</tissue>
    </source>
</reference>
<feature type="binding site" evidence="11">
    <location>
        <position position="8"/>
    </location>
    <ligand>
        <name>Mg(2+)</name>
        <dbReference type="ChEBI" id="CHEBI:18420"/>
        <label>1</label>
    </ligand>
</feature>
<evidence type="ECO:0000256" key="1">
    <source>
        <dbReference type="ARBA" id="ARBA00001936"/>
    </source>
</evidence>
<feature type="active site" description="Proton acceptor" evidence="10">
    <location>
        <position position="326"/>
    </location>
</feature>
<dbReference type="InterPro" id="IPR010666">
    <property type="entry name" value="Znf_GRF"/>
</dbReference>
<dbReference type="GO" id="GO:0006284">
    <property type="term" value="P:base-excision repair"/>
    <property type="evidence" value="ECO:0007669"/>
    <property type="project" value="TreeGrafter"/>
</dbReference>
<feature type="binding site" evidence="11">
    <location>
        <position position="326"/>
    </location>
    <ligand>
        <name>Mg(2+)</name>
        <dbReference type="ChEBI" id="CHEBI:18420"/>
        <label>1</label>
    </ligand>
</feature>
<keyword evidence="9" id="KW-0539">Nucleus</keyword>
<comment type="cofactor">
    <cofactor evidence="1">
        <name>Mn(2+)</name>
        <dbReference type="ChEBI" id="CHEBI:29035"/>
    </cofactor>
</comment>
<gene>
    <name evidence="16" type="ORF">Sjap_009977</name>
</gene>
<dbReference type="SUPFAM" id="SSF56219">
    <property type="entry name" value="DNase I-like"/>
    <property type="match status" value="1"/>
</dbReference>
<feature type="binding site" evidence="11">
    <location>
        <position position="38"/>
    </location>
    <ligand>
        <name>Mg(2+)</name>
        <dbReference type="ChEBI" id="CHEBI:18420"/>
        <label>1</label>
    </ligand>
</feature>
<comment type="cofactor">
    <cofactor evidence="11">
        <name>Mg(2+)</name>
        <dbReference type="ChEBI" id="CHEBI:18420"/>
    </cofactor>
    <cofactor evidence="11">
        <name>Mn(2+)</name>
        <dbReference type="ChEBI" id="CHEBI:29035"/>
    </cofactor>
    <text evidence="11">Probably binds two magnesium or manganese ions per subunit.</text>
</comment>
<evidence type="ECO:0000313" key="16">
    <source>
        <dbReference type="EMBL" id="KAK9129490.1"/>
    </source>
</evidence>
<evidence type="ECO:0000256" key="6">
    <source>
        <dbReference type="ARBA" id="ARBA00022801"/>
    </source>
</evidence>
<dbReference type="GO" id="GO:0003677">
    <property type="term" value="F:DNA binding"/>
    <property type="evidence" value="ECO:0007669"/>
    <property type="project" value="InterPro"/>
</dbReference>
<evidence type="ECO:0000256" key="3">
    <source>
        <dbReference type="ARBA" id="ARBA00013541"/>
    </source>
</evidence>
<dbReference type="Pfam" id="PF03372">
    <property type="entry name" value="Exo_endo_phos"/>
    <property type="match status" value="1"/>
</dbReference>
<dbReference type="InterPro" id="IPR004808">
    <property type="entry name" value="AP_endonuc_1"/>
</dbReference>
<keyword evidence="11" id="KW-0464">Manganese</keyword>
<feature type="binding site" evidence="11">
    <location>
        <position position="325"/>
    </location>
    <ligand>
        <name>Mg(2+)</name>
        <dbReference type="ChEBI" id="CHEBI:18420"/>
        <label>1</label>
    </ligand>
</feature>
<keyword evidence="5 13" id="KW-0863">Zinc-finger</keyword>
<dbReference type="GO" id="GO:0008311">
    <property type="term" value="F:double-stranded DNA 3'-5' DNA exonuclease activity"/>
    <property type="evidence" value="ECO:0007669"/>
    <property type="project" value="TreeGrafter"/>
</dbReference>
<comment type="similarity">
    <text evidence="2">Belongs to the DNA repair enzymes AP/ExoA family.</text>
</comment>
<feature type="binding site" evidence="11">
    <location>
        <position position="197"/>
    </location>
    <ligand>
        <name>Mg(2+)</name>
        <dbReference type="ChEBI" id="CHEBI:18420"/>
        <label>1</label>
    </ligand>
</feature>
<feature type="domain" description="GRF-type" evidence="15">
    <location>
        <begin position="579"/>
        <end position="628"/>
    </location>
</feature>
<dbReference type="PROSITE" id="PS00728">
    <property type="entry name" value="AP_NUCLEASE_F1_3"/>
    <property type="match status" value="1"/>
</dbReference>
<evidence type="ECO:0000256" key="14">
    <source>
        <dbReference type="SAM" id="MobiDB-lite"/>
    </source>
</evidence>